<protein>
    <submittedName>
        <fullName evidence="2">Iron-sulfur cluster assembly scaffold protein</fullName>
    </submittedName>
</protein>
<sequence length="136" mass="14533">MATDTGRVLEWAAREGEYPLPAEPDATGTAVEPDCGDNLTMGFKTHREIITEIGFDLTKSACPPTRACAVCAAHLAKGKAVMAAYLTVTAKAIAKELSTDGELDQGHVHCALMAELAFKRALAAYSARRRSEHEAE</sequence>
<comment type="caution">
    <text evidence="2">The sequence shown here is derived from an EMBL/GenBank/DDBJ whole genome shotgun (WGS) entry which is preliminary data.</text>
</comment>
<gene>
    <name evidence="2" type="ORF">IAB77_04105</name>
</gene>
<dbReference type="AlphaFoldDB" id="A0A9D1CTI2"/>
<dbReference type="EMBL" id="DVGA01000041">
    <property type="protein sequence ID" value="HIQ78425.1"/>
    <property type="molecule type" value="Genomic_DNA"/>
</dbReference>
<dbReference type="InterPro" id="IPR002871">
    <property type="entry name" value="NIF_FeS_clus_asmbl_NifU_N"/>
</dbReference>
<dbReference type="SUPFAM" id="SSF82649">
    <property type="entry name" value="SufE/NifU"/>
    <property type="match status" value="1"/>
</dbReference>
<evidence type="ECO:0000313" key="2">
    <source>
        <dbReference type="EMBL" id="HIQ78425.1"/>
    </source>
</evidence>
<reference evidence="2" key="2">
    <citation type="journal article" date="2021" name="PeerJ">
        <title>Extensive microbial diversity within the chicken gut microbiome revealed by metagenomics and culture.</title>
        <authorList>
            <person name="Gilroy R."/>
            <person name="Ravi A."/>
            <person name="Getino M."/>
            <person name="Pursley I."/>
            <person name="Horton D.L."/>
            <person name="Alikhan N.F."/>
            <person name="Baker D."/>
            <person name="Gharbi K."/>
            <person name="Hall N."/>
            <person name="Watson M."/>
            <person name="Adriaenssens E.M."/>
            <person name="Foster-Nyarko E."/>
            <person name="Jarju S."/>
            <person name="Secka A."/>
            <person name="Antonio M."/>
            <person name="Oren A."/>
            <person name="Chaudhuri R.R."/>
            <person name="La Ragione R."/>
            <person name="Hildebrand F."/>
            <person name="Pallen M.J."/>
        </authorList>
    </citation>
    <scope>NUCLEOTIDE SEQUENCE</scope>
    <source>
        <strain evidence="2">ChiBcolR7-354</strain>
    </source>
</reference>
<reference evidence="2" key="1">
    <citation type="submission" date="2020-10" db="EMBL/GenBank/DDBJ databases">
        <authorList>
            <person name="Gilroy R."/>
        </authorList>
    </citation>
    <scope>NUCLEOTIDE SEQUENCE</scope>
    <source>
        <strain evidence="2">ChiBcolR7-354</strain>
    </source>
</reference>
<name>A0A9D1CTI2_9FIRM</name>
<dbReference type="GO" id="GO:0051536">
    <property type="term" value="F:iron-sulfur cluster binding"/>
    <property type="evidence" value="ECO:0007669"/>
    <property type="project" value="InterPro"/>
</dbReference>
<dbReference type="GO" id="GO:0016226">
    <property type="term" value="P:iron-sulfur cluster assembly"/>
    <property type="evidence" value="ECO:0007669"/>
    <property type="project" value="InterPro"/>
</dbReference>
<evidence type="ECO:0000259" key="1">
    <source>
        <dbReference type="Pfam" id="PF01592"/>
    </source>
</evidence>
<dbReference type="GO" id="GO:0005506">
    <property type="term" value="F:iron ion binding"/>
    <property type="evidence" value="ECO:0007669"/>
    <property type="project" value="InterPro"/>
</dbReference>
<dbReference type="Gene3D" id="3.90.1010.10">
    <property type="match status" value="1"/>
</dbReference>
<organism evidence="2 3">
    <name type="scientific">Candidatus Scatomorpha intestinavium</name>
    <dbReference type="NCBI Taxonomy" id="2840922"/>
    <lineage>
        <taxon>Bacteria</taxon>
        <taxon>Bacillati</taxon>
        <taxon>Bacillota</taxon>
        <taxon>Clostridia</taxon>
        <taxon>Eubacteriales</taxon>
        <taxon>Candidatus Scatomorpha</taxon>
    </lineage>
</organism>
<proteinExistence type="predicted"/>
<feature type="domain" description="NIF system FeS cluster assembly NifU N-terminal" evidence="1">
    <location>
        <begin position="25"/>
        <end position="130"/>
    </location>
</feature>
<evidence type="ECO:0000313" key="3">
    <source>
        <dbReference type="Proteomes" id="UP000824262"/>
    </source>
</evidence>
<accession>A0A9D1CTI2</accession>
<dbReference type="Pfam" id="PF01592">
    <property type="entry name" value="NifU_N"/>
    <property type="match status" value="1"/>
</dbReference>
<dbReference type="Proteomes" id="UP000824262">
    <property type="component" value="Unassembled WGS sequence"/>
</dbReference>